<dbReference type="EMBL" id="JAUHTQ010000009">
    <property type="protein sequence ID" value="MDN4494332.1"/>
    <property type="molecule type" value="Genomic_DNA"/>
</dbReference>
<dbReference type="InterPro" id="IPR036890">
    <property type="entry name" value="HATPase_C_sf"/>
</dbReference>
<feature type="transmembrane region" description="Helical" evidence="10">
    <location>
        <begin position="31"/>
        <end position="55"/>
    </location>
</feature>
<evidence type="ECO:0000256" key="8">
    <source>
        <dbReference type="ARBA" id="ARBA00022840"/>
    </source>
</evidence>
<keyword evidence="10" id="KW-0472">Membrane</keyword>
<dbReference type="SUPFAM" id="SSF55874">
    <property type="entry name" value="ATPase domain of HSP90 chaperone/DNA topoisomerase II/histidine kinase"/>
    <property type="match status" value="1"/>
</dbReference>
<comment type="caution">
    <text evidence="12">The sequence shown here is derived from an EMBL/GenBank/DDBJ whole genome shotgun (WGS) entry which is preliminary data.</text>
</comment>
<dbReference type="Proteomes" id="UP001172743">
    <property type="component" value="Unassembled WGS sequence"/>
</dbReference>
<evidence type="ECO:0000313" key="13">
    <source>
        <dbReference type="Proteomes" id="UP001172743"/>
    </source>
</evidence>
<evidence type="ECO:0000256" key="5">
    <source>
        <dbReference type="ARBA" id="ARBA00022679"/>
    </source>
</evidence>
<feature type="domain" description="Histidine kinase" evidence="11">
    <location>
        <begin position="248"/>
        <end position="466"/>
    </location>
</feature>
<keyword evidence="6" id="KW-0547">Nucleotide-binding</keyword>
<comment type="catalytic activity">
    <reaction evidence="1">
        <text>ATP + protein L-histidine = ADP + protein N-phospho-L-histidine.</text>
        <dbReference type="EC" id="2.7.13.3"/>
    </reaction>
</comment>
<dbReference type="InterPro" id="IPR003661">
    <property type="entry name" value="HisK_dim/P_dom"/>
</dbReference>
<dbReference type="Gene3D" id="3.30.565.10">
    <property type="entry name" value="Histidine kinase-like ATPase, C-terminal domain"/>
    <property type="match status" value="1"/>
</dbReference>
<keyword evidence="5" id="KW-0808">Transferase</keyword>
<keyword evidence="9" id="KW-0902">Two-component regulatory system</keyword>
<dbReference type="Gene3D" id="1.10.287.130">
    <property type="match status" value="1"/>
</dbReference>
<accession>A0ABT8GSE4</accession>
<dbReference type="SMART" id="SM00387">
    <property type="entry name" value="HATPase_c"/>
    <property type="match status" value="1"/>
</dbReference>
<evidence type="ECO:0000259" key="11">
    <source>
        <dbReference type="PROSITE" id="PS50109"/>
    </source>
</evidence>
<evidence type="ECO:0000256" key="2">
    <source>
        <dbReference type="ARBA" id="ARBA00004370"/>
    </source>
</evidence>
<dbReference type="SUPFAM" id="SSF47384">
    <property type="entry name" value="Homodimeric domain of signal transducing histidine kinase"/>
    <property type="match status" value="1"/>
</dbReference>
<evidence type="ECO:0000256" key="9">
    <source>
        <dbReference type="ARBA" id="ARBA00023012"/>
    </source>
</evidence>
<evidence type="ECO:0000256" key="3">
    <source>
        <dbReference type="ARBA" id="ARBA00012438"/>
    </source>
</evidence>
<keyword evidence="8 12" id="KW-0067">ATP-binding</keyword>
<sequence length="467" mass="53134">MKHNLLPFLKSFITPSGKDLFSRTQGQLTRIYSGLLILFLMLFIVIVYSILYYSILKSSERELESLADQEAQYIEQYLLENRTRDFRDIQNQEIVFSGVNQVFYYVMNSDGEIIMGNDEDSRLQAVLPPLLKSRITKGNGVFLESLHLEGNQDEKGNKREFHRPESDQDISLMIAGHPITFKGQTIGQLYIGRDFTFASQLFQWVLIILIVLGLIFIGLALFMSQKMSKKAMVPIAKAFTRQKEFAADASHELRTPLAVLQSSLDAMDMTLRDEKDQFTEKLLKNMRQEVKRMTSLVGDLLTLARSDSNTVELRKDTFNLRQMAEDVLESVRPLADEKTISTSLDAPENLMVVADPERLSQLIYILLDNAIKYTPAGGAVKISLSQEECYVYITVNDTGVGIKDKDLNHIFERFYRADKSRSRQMGGHGLGLSIAKWIVETHKGTIEVSSELEKGSTFLVKIPRKME</sequence>
<evidence type="ECO:0000256" key="6">
    <source>
        <dbReference type="ARBA" id="ARBA00022741"/>
    </source>
</evidence>
<dbReference type="RefSeq" id="WP_301138632.1">
    <property type="nucleotide sequence ID" value="NZ_JAUHTQ010000009.1"/>
</dbReference>
<evidence type="ECO:0000256" key="10">
    <source>
        <dbReference type="SAM" id="Phobius"/>
    </source>
</evidence>
<dbReference type="InterPro" id="IPR050351">
    <property type="entry name" value="BphY/WalK/GraS-like"/>
</dbReference>
<keyword evidence="7" id="KW-0418">Kinase</keyword>
<proteinExistence type="predicted"/>
<dbReference type="Pfam" id="PF02518">
    <property type="entry name" value="HATPase_c"/>
    <property type="match status" value="1"/>
</dbReference>
<evidence type="ECO:0000256" key="1">
    <source>
        <dbReference type="ARBA" id="ARBA00000085"/>
    </source>
</evidence>
<keyword evidence="13" id="KW-1185">Reference proteome</keyword>
<dbReference type="PANTHER" id="PTHR45453">
    <property type="entry name" value="PHOSPHATE REGULON SENSOR PROTEIN PHOR"/>
    <property type="match status" value="1"/>
</dbReference>
<evidence type="ECO:0000256" key="7">
    <source>
        <dbReference type="ARBA" id="ARBA00022777"/>
    </source>
</evidence>
<evidence type="ECO:0000313" key="12">
    <source>
        <dbReference type="EMBL" id="MDN4494332.1"/>
    </source>
</evidence>
<dbReference type="InterPro" id="IPR036097">
    <property type="entry name" value="HisK_dim/P_sf"/>
</dbReference>
<dbReference type="InterPro" id="IPR005467">
    <property type="entry name" value="His_kinase_dom"/>
</dbReference>
<name>A0ABT8GSE4_9BACL</name>
<dbReference type="InterPro" id="IPR003594">
    <property type="entry name" value="HATPase_dom"/>
</dbReference>
<keyword evidence="10" id="KW-0812">Transmembrane</keyword>
<dbReference type="SMART" id="SM00388">
    <property type="entry name" value="HisKA"/>
    <property type="match status" value="1"/>
</dbReference>
<dbReference type="PROSITE" id="PS50109">
    <property type="entry name" value="HIS_KIN"/>
    <property type="match status" value="1"/>
</dbReference>
<protein>
    <recommendedName>
        <fullName evidence="3">histidine kinase</fullName>
        <ecNumber evidence="3">2.7.13.3</ecNumber>
    </recommendedName>
</protein>
<organism evidence="12 13">
    <name type="scientific">Ureibacillus aquaedulcis</name>
    <dbReference type="NCBI Taxonomy" id="3058421"/>
    <lineage>
        <taxon>Bacteria</taxon>
        <taxon>Bacillati</taxon>
        <taxon>Bacillota</taxon>
        <taxon>Bacilli</taxon>
        <taxon>Bacillales</taxon>
        <taxon>Caryophanaceae</taxon>
        <taxon>Ureibacillus</taxon>
    </lineage>
</organism>
<evidence type="ECO:0000256" key="4">
    <source>
        <dbReference type="ARBA" id="ARBA00022553"/>
    </source>
</evidence>
<gene>
    <name evidence="12" type="ORF">QYB95_12330</name>
</gene>
<dbReference type="PANTHER" id="PTHR45453:SF1">
    <property type="entry name" value="PHOSPHATE REGULON SENSOR PROTEIN PHOR"/>
    <property type="match status" value="1"/>
</dbReference>
<keyword evidence="4" id="KW-0597">Phosphoprotein</keyword>
<keyword evidence="10" id="KW-1133">Transmembrane helix</keyword>
<dbReference type="EC" id="2.7.13.3" evidence="3"/>
<dbReference type="Pfam" id="PF00512">
    <property type="entry name" value="HisKA"/>
    <property type="match status" value="1"/>
</dbReference>
<comment type="subcellular location">
    <subcellularLocation>
        <location evidence="2">Membrane</location>
    </subcellularLocation>
</comment>
<reference evidence="12" key="1">
    <citation type="submission" date="2023-07" db="EMBL/GenBank/DDBJ databases">
        <title>Ureibacillus sp. isolated from freshwater well.</title>
        <authorList>
            <person name="Kirdat K."/>
            <person name="Bhatt A."/>
            <person name="Teware R."/>
            <person name="Bhavsar Y."/>
            <person name="Yadav A."/>
        </authorList>
    </citation>
    <scope>NUCLEOTIDE SEQUENCE</scope>
    <source>
        <strain evidence="12">BA0131</strain>
    </source>
</reference>
<dbReference type="CDD" id="cd00082">
    <property type="entry name" value="HisKA"/>
    <property type="match status" value="1"/>
</dbReference>
<dbReference type="GO" id="GO:0005524">
    <property type="term" value="F:ATP binding"/>
    <property type="evidence" value="ECO:0007669"/>
    <property type="project" value="UniProtKB-KW"/>
</dbReference>
<dbReference type="InterPro" id="IPR004358">
    <property type="entry name" value="Sig_transdc_His_kin-like_C"/>
</dbReference>
<dbReference type="CDD" id="cd00075">
    <property type="entry name" value="HATPase"/>
    <property type="match status" value="1"/>
</dbReference>
<dbReference type="PRINTS" id="PR00344">
    <property type="entry name" value="BCTRLSENSOR"/>
</dbReference>
<feature type="transmembrane region" description="Helical" evidence="10">
    <location>
        <begin position="201"/>
        <end position="222"/>
    </location>
</feature>